<dbReference type="EMBL" id="JARFPL010000016">
    <property type="protein sequence ID" value="MDF0593254.1"/>
    <property type="molecule type" value="Genomic_DNA"/>
</dbReference>
<name>A0ABT5XEW8_9EURY</name>
<proteinExistence type="predicted"/>
<evidence type="ECO:0000256" key="1">
    <source>
        <dbReference type="SAM" id="MobiDB-lite"/>
    </source>
</evidence>
<reference evidence="2 3" key="1">
    <citation type="submission" date="2023-03" db="EMBL/GenBank/DDBJ databases">
        <title>Whole genome sequencing of Methanotrichaceae archaeon M04Ac.</title>
        <authorList>
            <person name="Khomyakova M.A."/>
            <person name="Merkel A.Y."/>
            <person name="Slobodkin A.I."/>
        </authorList>
    </citation>
    <scope>NUCLEOTIDE SEQUENCE [LARGE SCALE GENOMIC DNA]</scope>
    <source>
        <strain evidence="2 3">M04Ac</strain>
    </source>
</reference>
<evidence type="ECO:0000313" key="3">
    <source>
        <dbReference type="Proteomes" id="UP001215956"/>
    </source>
</evidence>
<dbReference type="Proteomes" id="UP001215956">
    <property type="component" value="Unassembled WGS sequence"/>
</dbReference>
<organism evidence="2 3">
    <name type="scientific">Candidatus Methanocrinis alkalitolerans</name>
    <dbReference type="NCBI Taxonomy" id="3033395"/>
    <lineage>
        <taxon>Archaea</taxon>
        <taxon>Methanobacteriati</taxon>
        <taxon>Methanobacteriota</taxon>
        <taxon>Stenosarchaea group</taxon>
        <taxon>Methanomicrobia</taxon>
        <taxon>Methanotrichales</taxon>
        <taxon>Methanotrichaceae</taxon>
        <taxon>Methanocrinis</taxon>
    </lineage>
</organism>
<sequence length="125" mass="13498">MGFAGVGVDVTHHRPEELRREGDLLDPGGSIFGLFILSSQPEDPPISIKVAALRSPEVFQAPARLQKEPEHNLIPLGVEGGEEAVLLLCAEGAKVWGHRPSVLTDPGSMERPLSGQRQENCRDVS</sequence>
<gene>
    <name evidence="2" type="ORF">P0O24_06625</name>
</gene>
<dbReference type="RefSeq" id="WP_316968959.1">
    <property type="nucleotide sequence ID" value="NZ_JARFPL010000016.1"/>
</dbReference>
<comment type="caution">
    <text evidence="2">The sequence shown here is derived from an EMBL/GenBank/DDBJ whole genome shotgun (WGS) entry which is preliminary data.</text>
</comment>
<accession>A0ABT5XEW8</accession>
<protein>
    <submittedName>
        <fullName evidence="2">Uncharacterized protein</fullName>
    </submittedName>
</protein>
<feature type="region of interest" description="Disordered" evidence="1">
    <location>
        <begin position="100"/>
        <end position="125"/>
    </location>
</feature>
<evidence type="ECO:0000313" key="2">
    <source>
        <dbReference type="EMBL" id="MDF0593254.1"/>
    </source>
</evidence>
<keyword evidence="3" id="KW-1185">Reference proteome</keyword>